<protein>
    <submittedName>
        <fullName evidence="6">(pine wood nematode) hypothetical protein</fullName>
    </submittedName>
</protein>
<dbReference type="InterPro" id="IPR002781">
    <property type="entry name" value="TM_pro_TauE-like"/>
</dbReference>
<keyword evidence="2 5" id="KW-0812">Transmembrane</keyword>
<evidence type="ECO:0000256" key="2">
    <source>
        <dbReference type="ARBA" id="ARBA00022692"/>
    </source>
</evidence>
<feature type="transmembrane region" description="Helical" evidence="5">
    <location>
        <begin position="164"/>
        <end position="185"/>
    </location>
</feature>
<evidence type="ECO:0000256" key="4">
    <source>
        <dbReference type="ARBA" id="ARBA00023136"/>
    </source>
</evidence>
<dbReference type="Proteomes" id="UP000659654">
    <property type="component" value="Unassembled WGS sequence"/>
</dbReference>
<organism evidence="7 9">
    <name type="scientific">Bursaphelenchus xylophilus</name>
    <name type="common">Pinewood nematode worm</name>
    <name type="synonym">Aphelenchoides xylophilus</name>
    <dbReference type="NCBI Taxonomy" id="6326"/>
    <lineage>
        <taxon>Eukaryota</taxon>
        <taxon>Metazoa</taxon>
        <taxon>Ecdysozoa</taxon>
        <taxon>Nematoda</taxon>
        <taxon>Chromadorea</taxon>
        <taxon>Rhabditida</taxon>
        <taxon>Tylenchina</taxon>
        <taxon>Tylenchomorpha</taxon>
        <taxon>Aphelenchoidea</taxon>
        <taxon>Aphelenchoididae</taxon>
        <taxon>Bursaphelenchus</taxon>
    </lineage>
</organism>
<reference evidence="9" key="1">
    <citation type="submission" date="2016-11" db="UniProtKB">
        <authorList>
            <consortium name="WormBaseParasite"/>
        </authorList>
    </citation>
    <scope>IDENTIFICATION</scope>
</reference>
<evidence type="ECO:0000256" key="3">
    <source>
        <dbReference type="ARBA" id="ARBA00022989"/>
    </source>
</evidence>
<evidence type="ECO:0000313" key="6">
    <source>
        <dbReference type="EMBL" id="CAD5228689.1"/>
    </source>
</evidence>
<feature type="transmembrane region" description="Helical" evidence="5">
    <location>
        <begin position="66"/>
        <end position="83"/>
    </location>
</feature>
<keyword evidence="4 5" id="KW-0472">Membrane</keyword>
<evidence type="ECO:0000313" key="8">
    <source>
        <dbReference type="Proteomes" id="UP000659654"/>
    </source>
</evidence>
<evidence type="ECO:0000256" key="1">
    <source>
        <dbReference type="ARBA" id="ARBA00004141"/>
    </source>
</evidence>
<keyword evidence="3 5" id="KW-1133">Transmembrane helix</keyword>
<dbReference type="OrthoDB" id="5979356at2759"/>
<dbReference type="Proteomes" id="UP000095284">
    <property type="component" value="Unplaced"/>
</dbReference>
<evidence type="ECO:0000256" key="5">
    <source>
        <dbReference type="SAM" id="Phobius"/>
    </source>
</evidence>
<dbReference type="WBParaSite" id="BXY_0072500.1">
    <property type="protein sequence ID" value="BXY_0072500.1"/>
    <property type="gene ID" value="BXY_0072500"/>
</dbReference>
<evidence type="ECO:0000313" key="9">
    <source>
        <dbReference type="WBParaSite" id="BXY_0072500.1"/>
    </source>
</evidence>
<sequence length="409" mass="46062">MEDFDITLLRSMKPGRLSTPVVKKRNAGDFVRKYFFQGQNLDERLQAQLDEIEKEKLPFHERYRKFLALFLPFLFFQVCWWTIALKHDLLPLFWTRYEMSVTMIFGSFLAGATSEGGGAVAFPVMTLLLKIPPKIARDFSLMIQSCGMSACSFTILFMKIKLEWHSIIFCSLGATLSVILSLEFLDDAVDNQEKKMIFVSIWFAFAVALLMLNLQRKRQTFDSVPNFGPWKALVLVVTGMFGGLLSAWTGSGIDICSFSVLTLLFRVSEKVATPTSVILMWLNTWVGFYWRHLIQGDISPLAWEYFTVAVPVAVTMAPLGSLCASFLHRQVLACSIYVLETVALLGFLATGPAWRLIIIGAFIIVIASISFWIISRLGKKLCDRIEADLSEIRTPSSSGSTAYTVEKTP</sequence>
<feature type="transmembrane region" description="Helical" evidence="5">
    <location>
        <begin position="234"/>
        <end position="264"/>
    </location>
</feature>
<reference evidence="6" key="2">
    <citation type="submission" date="2020-09" db="EMBL/GenBank/DDBJ databases">
        <authorList>
            <person name="Kikuchi T."/>
        </authorList>
    </citation>
    <scope>NUCLEOTIDE SEQUENCE</scope>
    <source>
        <strain evidence="6">Ka4C1</strain>
    </source>
</reference>
<feature type="transmembrane region" description="Helical" evidence="5">
    <location>
        <begin position="103"/>
        <end position="129"/>
    </location>
</feature>
<feature type="transmembrane region" description="Helical" evidence="5">
    <location>
        <begin position="197"/>
        <end position="214"/>
    </location>
</feature>
<comment type="subcellular location">
    <subcellularLocation>
        <location evidence="1">Membrane</location>
        <topology evidence="1">Multi-pass membrane protein</topology>
    </subcellularLocation>
</comment>
<dbReference type="Proteomes" id="UP000582659">
    <property type="component" value="Unassembled WGS sequence"/>
</dbReference>
<dbReference type="EMBL" id="CAJFCV020000004">
    <property type="protein sequence ID" value="CAG9119337.1"/>
    <property type="molecule type" value="Genomic_DNA"/>
</dbReference>
<dbReference type="PANTHER" id="PTHR31154">
    <property type="entry name" value="MEMBRANE TRANSPORTER PROTEIN"/>
    <property type="match status" value="1"/>
</dbReference>
<feature type="transmembrane region" description="Helical" evidence="5">
    <location>
        <begin position="302"/>
        <end position="324"/>
    </location>
</feature>
<accession>A0A1I7RJ43</accession>
<gene>
    <name evidence="6" type="ORF">BXYJ_LOCUS10570</name>
</gene>
<proteinExistence type="predicted"/>
<dbReference type="PANTHER" id="PTHR31154:SF4">
    <property type="entry name" value="MEMBRANE TRANSPORTER PROTEIN"/>
    <property type="match status" value="1"/>
</dbReference>
<evidence type="ECO:0000313" key="7">
    <source>
        <dbReference type="Proteomes" id="UP000095284"/>
    </source>
</evidence>
<dbReference type="GO" id="GO:0016020">
    <property type="term" value="C:membrane"/>
    <property type="evidence" value="ECO:0007669"/>
    <property type="project" value="UniProtKB-SubCell"/>
</dbReference>
<feature type="transmembrane region" description="Helical" evidence="5">
    <location>
        <begin position="331"/>
        <end position="350"/>
    </location>
</feature>
<feature type="transmembrane region" description="Helical" evidence="5">
    <location>
        <begin position="356"/>
        <end position="374"/>
    </location>
</feature>
<keyword evidence="8" id="KW-1185">Reference proteome</keyword>
<dbReference type="AlphaFoldDB" id="A0A1I7RJ43"/>
<dbReference type="EMBL" id="CAJFDI010000004">
    <property type="protein sequence ID" value="CAD5228689.1"/>
    <property type="molecule type" value="Genomic_DNA"/>
</dbReference>
<name>A0A1I7RJ43_BURXY</name>
<dbReference type="eggNOG" id="ENOG502QUD0">
    <property type="taxonomic scope" value="Eukaryota"/>
</dbReference>
<dbReference type="Pfam" id="PF01925">
    <property type="entry name" value="TauE"/>
    <property type="match status" value="1"/>
</dbReference>